<dbReference type="PROSITE" id="PS51186">
    <property type="entry name" value="GNAT"/>
    <property type="match status" value="1"/>
</dbReference>
<keyword evidence="1 4" id="KW-0808">Transferase</keyword>
<dbReference type="OrthoDB" id="9775804at2"/>
<evidence type="ECO:0000256" key="1">
    <source>
        <dbReference type="ARBA" id="ARBA00022679"/>
    </source>
</evidence>
<dbReference type="GO" id="GO:0008080">
    <property type="term" value="F:N-acetyltransferase activity"/>
    <property type="evidence" value="ECO:0007669"/>
    <property type="project" value="InterPro"/>
</dbReference>
<accession>A0A0M3R9J3</accession>
<dbReference type="Gene3D" id="3.40.630.30">
    <property type="match status" value="1"/>
</dbReference>
<evidence type="ECO:0000313" key="4">
    <source>
        <dbReference type="EMBL" id="ALC81526.1"/>
    </source>
</evidence>
<keyword evidence="2" id="KW-0012">Acyltransferase</keyword>
<evidence type="ECO:0000256" key="2">
    <source>
        <dbReference type="ARBA" id="ARBA00023315"/>
    </source>
</evidence>
<dbReference type="PATRIC" id="fig|1441095.3.peg.1734"/>
<keyword evidence="5" id="KW-1185">Reference proteome</keyword>
<dbReference type="GO" id="GO:0005737">
    <property type="term" value="C:cytoplasm"/>
    <property type="evidence" value="ECO:0007669"/>
    <property type="project" value="TreeGrafter"/>
</dbReference>
<dbReference type="Pfam" id="PF00583">
    <property type="entry name" value="Acetyltransf_1"/>
    <property type="match status" value="1"/>
</dbReference>
<proteinExistence type="predicted"/>
<name>A0A0M3R9J3_9BACI</name>
<dbReference type="InterPro" id="IPR000182">
    <property type="entry name" value="GNAT_dom"/>
</dbReference>
<organism evidence="4 5">
    <name type="scientific">Bacillus gobiensis</name>
    <dbReference type="NCBI Taxonomy" id="1441095"/>
    <lineage>
        <taxon>Bacteria</taxon>
        <taxon>Bacillati</taxon>
        <taxon>Bacillota</taxon>
        <taxon>Bacilli</taxon>
        <taxon>Bacillales</taxon>
        <taxon>Bacillaceae</taxon>
        <taxon>Bacillus</taxon>
    </lineage>
</organism>
<dbReference type="Proteomes" id="UP000067625">
    <property type="component" value="Chromosome"/>
</dbReference>
<reference evidence="4 5" key="2">
    <citation type="journal article" date="2016" name="Int. J. Syst. Evol. Microbiol.">
        <title>Bacillus gobiensis sp. nov., isolated from a soil sample.</title>
        <authorList>
            <person name="Liu B."/>
            <person name="Liu G.H."/>
            <person name="Cetin S."/>
            <person name="Schumann P."/>
            <person name="Pan Z.Z."/>
            <person name="Chen Q.Q."/>
        </authorList>
    </citation>
    <scope>NUCLEOTIDE SEQUENCE [LARGE SCALE GENOMIC DNA]</scope>
    <source>
        <strain evidence="4 5">FJAT-4402</strain>
    </source>
</reference>
<feature type="domain" description="N-acetyltransferase" evidence="3">
    <location>
        <begin position="6"/>
        <end position="135"/>
    </location>
</feature>
<dbReference type="RefSeq" id="WP_053603284.1">
    <property type="nucleotide sequence ID" value="NZ_CP012600.1"/>
</dbReference>
<evidence type="ECO:0000259" key="3">
    <source>
        <dbReference type="PROSITE" id="PS51186"/>
    </source>
</evidence>
<dbReference type="AlphaFoldDB" id="A0A0M3R9J3"/>
<dbReference type="PANTHER" id="PTHR43626:SF4">
    <property type="entry name" value="GCN5-RELATED N-ACETYLTRANSFERASE 2, CHLOROPLASTIC"/>
    <property type="match status" value="1"/>
</dbReference>
<gene>
    <name evidence="4" type="ORF">AM592_07895</name>
</gene>
<dbReference type="SUPFAM" id="SSF55729">
    <property type="entry name" value="Acyl-CoA N-acyltransferases (Nat)"/>
    <property type="match status" value="1"/>
</dbReference>
<evidence type="ECO:0000313" key="5">
    <source>
        <dbReference type="Proteomes" id="UP000067625"/>
    </source>
</evidence>
<protein>
    <submittedName>
        <fullName evidence="4">GNAT family acetyltransferase</fullName>
    </submittedName>
</protein>
<dbReference type="InterPro" id="IPR016181">
    <property type="entry name" value="Acyl_CoA_acyltransferase"/>
</dbReference>
<reference evidence="5" key="1">
    <citation type="submission" date="2015-08" db="EMBL/GenBank/DDBJ databases">
        <title>Genome sequencing project for genomic taxonomy and phylogenomics of Bacillus-like bacteria.</title>
        <authorList>
            <person name="Liu B."/>
            <person name="Wang J."/>
            <person name="Zhu Y."/>
            <person name="Liu G."/>
            <person name="Chen Q."/>
            <person name="Chen Z."/>
            <person name="Lan J."/>
            <person name="Che J."/>
            <person name="Ge C."/>
            <person name="Shi H."/>
            <person name="Pan Z."/>
            <person name="Liu X."/>
        </authorList>
    </citation>
    <scope>NUCLEOTIDE SEQUENCE [LARGE SCALE GENOMIC DNA]</scope>
    <source>
        <strain evidence="5">FJAT-4402</strain>
    </source>
</reference>
<dbReference type="EMBL" id="CP012600">
    <property type="protein sequence ID" value="ALC81526.1"/>
    <property type="molecule type" value="Genomic_DNA"/>
</dbReference>
<sequence>MEIECKNILPNQEDFHKLHQTTGWNAEGYYTKDQLYKAICNSWYSVSIYRKDELIGFGRVVSDGVYQTFICDVMVHPDYQKQGIGRTILKNLLKKCQDEGMKKVQLFSAKGKHSFYKKLGFTEREPEAPGMSLLL</sequence>
<dbReference type="InterPro" id="IPR045039">
    <property type="entry name" value="NSI-like"/>
</dbReference>
<dbReference type="CDD" id="cd04301">
    <property type="entry name" value="NAT_SF"/>
    <property type="match status" value="1"/>
</dbReference>
<dbReference type="STRING" id="1441095.AM592_07895"/>
<dbReference type="PANTHER" id="PTHR43626">
    <property type="entry name" value="ACYL-COA N-ACYLTRANSFERASE"/>
    <property type="match status" value="1"/>
</dbReference>